<name>A0ABU4RLX9_9HYPH</name>
<comment type="caution">
    <text evidence="3">The sequence shown here is derived from an EMBL/GenBank/DDBJ whole genome shotgun (WGS) entry which is preliminary data.</text>
</comment>
<gene>
    <name evidence="3" type="ORF">SCD90_05960</name>
</gene>
<evidence type="ECO:0000256" key="2">
    <source>
        <dbReference type="SAM" id="Phobius"/>
    </source>
</evidence>
<keyword evidence="4" id="KW-1185">Reference proteome</keyword>
<sequence>MKITRVVNVLAVGLLIGAAVYVYKIKYQATWQAEEVARLERQIAREKTAIAVLNAEWAHLLRPDRIQILTEKNLDLKPVNSEQRIALASLPMRPGRVDSIADTISSLGLEKPLEIEATPPRDDAIARTIEAMGLALPGAGDRVKSRMKQVGSDGPAGGAR</sequence>
<evidence type="ECO:0008006" key="5">
    <source>
        <dbReference type="Google" id="ProtNLM"/>
    </source>
</evidence>
<reference evidence="3 4" key="1">
    <citation type="submission" date="2023-11" db="EMBL/GenBank/DDBJ databases">
        <authorList>
            <person name="Bao R."/>
        </authorList>
    </citation>
    <scope>NUCLEOTIDE SEQUENCE [LARGE SCALE GENOMIC DNA]</scope>
    <source>
        <strain evidence="3 4">PJ23</strain>
    </source>
</reference>
<keyword evidence="2" id="KW-0472">Membrane</keyword>
<feature type="transmembrane region" description="Helical" evidence="2">
    <location>
        <begin position="6"/>
        <end position="23"/>
    </location>
</feature>
<evidence type="ECO:0000313" key="4">
    <source>
        <dbReference type="Proteomes" id="UP001274321"/>
    </source>
</evidence>
<evidence type="ECO:0000256" key="1">
    <source>
        <dbReference type="SAM" id="MobiDB-lite"/>
    </source>
</evidence>
<protein>
    <recommendedName>
        <fullName evidence="5">Cell division protein FtsL</fullName>
    </recommendedName>
</protein>
<feature type="region of interest" description="Disordered" evidence="1">
    <location>
        <begin position="140"/>
        <end position="160"/>
    </location>
</feature>
<organism evidence="3 4">
    <name type="scientific">Terrihabitans rhizophilus</name>
    <dbReference type="NCBI Taxonomy" id="3092662"/>
    <lineage>
        <taxon>Bacteria</taxon>
        <taxon>Pseudomonadati</taxon>
        <taxon>Pseudomonadota</taxon>
        <taxon>Alphaproteobacteria</taxon>
        <taxon>Hyphomicrobiales</taxon>
        <taxon>Terrihabitans</taxon>
    </lineage>
</organism>
<keyword evidence="2" id="KW-1133">Transmembrane helix</keyword>
<dbReference type="Proteomes" id="UP001274321">
    <property type="component" value="Unassembled WGS sequence"/>
</dbReference>
<dbReference type="RefSeq" id="WP_319843711.1">
    <property type="nucleotide sequence ID" value="NZ_JAXAFJ010000002.1"/>
</dbReference>
<evidence type="ECO:0000313" key="3">
    <source>
        <dbReference type="EMBL" id="MDX6805601.1"/>
    </source>
</evidence>
<dbReference type="EMBL" id="JAXAFJ010000002">
    <property type="protein sequence ID" value="MDX6805601.1"/>
    <property type="molecule type" value="Genomic_DNA"/>
</dbReference>
<proteinExistence type="predicted"/>
<keyword evidence="2" id="KW-0812">Transmembrane</keyword>
<accession>A0ABU4RLX9</accession>